<dbReference type="AlphaFoldDB" id="A0A2Z7C272"/>
<sequence length="249" mass="28107">MKGGGVDRFRDDLEFDARMEHEGQKDQEITADEREGSHYDSIPTVPVEGEGDFDDEHLATGSKEPEKADHEQDAQMLVVPTSADPSTIQLLDTTSQTLTDFSTRVSSLDLTFARIRDDTHLTKHHTTLLRDQLKHAVDGLDVKIDVLEHTLTQKMDENIRHFATLETTMVRNYADSHQQRVDEMALVKSQLAAMVESLKEFGADKKGGRRIRNQLRILNQLDDKTLQGPAQCSETITGKPAWHRTMKTS</sequence>
<evidence type="ECO:0000313" key="2">
    <source>
        <dbReference type="EMBL" id="KZV38637.1"/>
    </source>
</evidence>
<feature type="region of interest" description="Disordered" evidence="1">
    <location>
        <begin position="1"/>
        <end position="72"/>
    </location>
</feature>
<dbReference type="Proteomes" id="UP000250235">
    <property type="component" value="Unassembled WGS sequence"/>
</dbReference>
<accession>A0A2Z7C272</accession>
<name>A0A2Z7C272_9LAMI</name>
<organism evidence="2 3">
    <name type="scientific">Dorcoceras hygrometricum</name>
    <dbReference type="NCBI Taxonomy" id="472368"/>
    <lineage>
        <taxon>Eukaryota</taxon>
        <taxon>Viridiplantae</taxon>
        <taxon>Streptophyta</taxon>
        <taxon>Embryophyta</taxon>
        <taxon>Tracheophyta</taxon>
        <taxon>Spermatophyta</taxon>
        <taxon>Magnoliopsida</taxon>
        <taxon>eudicotyledons</taxon>
        <taxon>Gunneridae</taxon>
        <taxon>Pentapetalae</taxon>
        <taxon>asterids</taxon>
        <taxon>lamiids</taxon>
        <taxon>Lamiales</taxon>
        <taxon>Gesneriaceae</taxon>
        <taxon>Didymocarpoideae</taxon>
        <taxon>Trichosporeae</taxon>
        <taxon>Loxocarpinae</taxon>
        <taxon>Dorcoceras</taxon>
    </lineage>
</organism>
<evidence type="ECO:0000256" key="1">
    <source>
        <dbReference type="SAM" id="MobiDB-lite"/>
    </source>
</evidence>
<protein>
    <submittedName>
        <fullName evidence="2">ATPase type 13A (ISS)</fullName>
    </submittedName>
</protein>
<gene>
    <name evidence="2" type="ORF">F511_36693</name>
</gene>
<keyword evidence="3" id="KW-1185">Reference proteome</keyword>
<feature type="compositionally biased region" description="Basic and acidic residues" evidence="1">
    <location>
        <begin position="1"/>
        <end position="38"/>
    </location>
</feature>
<reference evidence="2 3" key="1">
    <citation type="journal article" date="2015" name="Proc. Natl. Acad. Sci. U.S.A.">
        <title>The resurrection genome of Boea hygrometrica: A blueprint for survival of dehydration.</title>
        <authorList>
            <person name="Xiao L."/>
            <person name="Yang G."/>
            <person name="Zhang L."/>
            <person name="Yang X."/>
            <person name="Zhao S."/>
            <person name="Ji Z."/>
            <person name="Zhou Q."/>
            <person name="Hu M."/>
            <person name="Wang Y."/>
            <person name="Chen M."/>
            <person name="Xu Y."/>
            <person name="Jin H."/>
            <person name="Xiao X."/>
            <person name="Hu G."/>
            <person name="Bao F."/>
            <person name="Hu Y."/>
            <person name="Wan P."/>
            <person name="Li L."/>
            <person name="Deng X."/>
            <person name="Kuang T."/>
            <person name="Xiang C."/>
            <person name="Zhu J.K."/>
            <person name="Oliver M.J."/>
            <person name="He Y."/>
        </authorList>
    </citation>
    <scope>NUCLEOTIDE SEQUENCE [LARGE SCALE GENOMIC DNA]</scope>
    <source>
        <strain evidence="3">cv. XS01</strain>
    </source>
</reference>
<proteinExistence type="predicted"/>
<dbReference type="EMBL" id="KV001775">
    <property type="protein sequence ID" value="KZV38637.1"/>
    <property type="molecule type" value="Genomic_DNA"/>
</dbReference>
<feature type="compositionally biased region" description="Basic and acidic residues" evidence="1">
    <location>
        <begin position="63"/>
        <end position="72"/>
    </location>
</feature>
<evidence type="ECO:0000313" key="3">
    <source>
        <dbReference type="Proteomes" id="UP000250235"/>
    </source>
</evidence>